<keyword evidence="4" id="KW-1185">Reference proteome</keyword>
<dbReference type="Gene3D" id="2.40.160.60">
    <property type="entry name" value="Outer membrane protein transport protein (OMPP1/FadL/TodX)"/>
    <property type="match status" value="1"/>
</dbReference>
<feature type="domain" description="Type IX secretion system protein PorV" evidence="2">
    <location>
        <begin position="27"/>
        <end position="209"/>
    </location>
</feature>
<accession>A0A1I5B5R2</accession>
<feature type="chain" id="PRO_5011716670" description="Type IX secretion system protein PorV domain-containing protein" evidence="1">
    <location>
        <begin position="20"/>
        <end position="341"/>
    </location>
</feature>
<evidence type="ECO:0000259" key="2">
    <source>
        <dbReference type="Pfam" id="PF19572"/>
    </source>
</evidence>
<keyword evidence="1" id="KW-0732">Signal</keyword>
<dbReference type="RefSeq" id="WP_092910507.1">
    <property type="nucleotide sequence ID" value="NZ_FOUZ01000022.1"/>
</dbReference>
<evidence type="ECO:0000313" key="3">
    <source>
        <dbReference type="EMBL" id="SFN70034.1"/>
    </source>
</evidence>
<gene>
    <name evidence="3" type="ORF">SAMN05421738_1223</name>
</gene>
<dbReference type="EMBL" id="FOUZ01000022">
    <property type="protein sequence ID" value="SFN70034.1"/>
    <property type="molecule type" value="Genomic_DNA"/>
</dbReference>
<evidence type="ECO:0000313" key="4">
    <source>
        <dbReference type="Proteomes" id="UP000199149"/>
    </source>
</evidence>
<protein>
    <recommendedName>
        <fullName evidence="2">Type IX secretion system protein PorV domain-containing protein</fullName>
    </recommendedName>
</protein>
<reference evidence="4" key="1">
    <citation type="submission" date="2016-10" db="EMBL/GenBank/DDBJ databases">
        <authorList>
            <person name="Varghese N."/>
            <person name="Submissions S."/>
        </authorList>
    </citation>
    <scope>NUCLEOTIDE SEQUENCE [LARGE SCALE GENOMIC DNA]</scope>
    <source>
        <strain evidence="4">XJ109</strain>
    </source>
</reference>
<dbReference type="STRING" id="684065.SAMN05421738_1223"/>
<name>A0A1I5B5R2_9FLAO</name>
<dbReference type="Proteomes" id="UP000199149">
    <property type="component" value="Unassembled WGS sequence"/>
</dbReference>
<dbReference type="OrthoDB" id="9809953at2"/>
<dbReference type="SUPFAM" id="SSF56935">
    <property type="entry name" value="Porins"/>
    <property type="match status" value="1"/>
</dbReference>
<feature type="signal peptide" evidence="1">
    <location>
        <begin position="1"/>
        <end position="19"/>
    </location>
</feature>
<dbReference type="AlphaFoldDB" id="A0A1I5B5R2"/>
<evidence type="ECO:0000256" key="1">
    <source>
        <dbReference type="SAM" id="SignalP"/>
    </source>
</evidence>
<dbReference type="NCBIfam" id="NF033709">
    <property type="entry name" value="PorV_fam"/>
    <property type="match status" value="1"/>
</dbReference>
<sequence>MFKKHYTLFLLALSSAIFAQDGTRVYEFLNITTSARQAALGGNAQTSWDADPNSSLWNPALMNREMHGQFGVNYVNYIADVNFGTFSTVYEIDKDNFLSVHGQYVDYGKLVGTDVNGNVTGNFKANDAAITVGYARVLGDYWTIGANLKYINSTIESYKSSAIAGDVGLSYHDFDKNINVSLVVRNIGKQVTTYSGKEEDMPTQVNLGITHRLEHVPLEFTFSLHDLQKFDISQPYGKNGQEVSGGRKFIDHLSVGAELFPESDFNMRLGYNFKRGNELAADGVRSLSGLTYGFGIRINAFRFEYGHANYHKSGGSNHFGVLINLDRIINGRDYWRSNPWL</sequence>
<organism evidence="3 4">
    <name type="scientific">Algoriella xinjiangensis</name>
    <dbReference type="NCBI Taxonomy" id="684065"/>
    <lineage>
        <taxon>Bacteria</taxon>
        <taxon>Pseudomonadati</taxon>
        <taxon>Bacteroidota</taxon>
        <taxon>Flavobacteriia</taxon>
        <taxon>Flavobacteriales</taxon>
        <taxon>Weeksellaceae</taxon>
        <taxon>Algoriella</taxon>
    </lineage>
</organism>
<proteinExistence type="predicted"/>
<dbReference type="InterPro" id="IPR045741">
    <property type="entry name" value="PorV"/>
</dbReference>
<dbReference type="Pfam" id="PF19572">
    <property type="entry name" value="PorV"/>
    <property type="match status" value="1"/>
</dbReference>
<dbReference type="NCBIfam" id="NF033711">
    <property type="entry name" value="T9SS_PorQ"/>
    <property type="match status" value="1"/>
</dbReference>